<evidence type="ECO:0000313" key="3">
    <source>
        <dbReference type="Proteomes" id="UP000612055"/>
    </source>
</evidence>
<evidence type="ECO:0000313" key="2">
    <source>
        <dbReference type="EMBL" id="KAG2486783.1"/>
    </source>
</evidence>
<dbReference type="Gene3D" id="3.40.50.1000">
    <property type="entry name" value="HAD superfamily/HAD-like"/>
    <property type="match status" value="2"/>
</dbReference>
<dbReference type="InterPro" id="IPR016965">
    <property type="entry name" value="Pase_PHOSPHO-typ"/>
</dbReference>
<name>A0A835XMG4_9CHLO</name>
<evidence type="ECO:0000256" key="1">
    <source>
        <dbReference type="SAM" id="MobiDB-lite"/>
    </source>
</evidence>
<dbReference type="InterPro" id="IPR023214">
    <property type="entry name" value="HAD_sf"/>
</dbReference>
<feature type="region of interest" description="Disordered" evidence="1">
    <location>
        <begin position="223"/>
        <end position="246"/>
    </location>
</feature>
<sequence length="447" mass="44833">MAPEAPRAQTPLRRLWLFDFDWTVVNENSDTWIHRAAPGGSLPAAVADSYVAPDWIGYMNRVLSYLAEQGISAEDVRKQLEIIPWTPGMRQLLEAIRDRTPVDAGALASAAAAASSTASSAAATPTPAAESDGSAPATTASSSCEGAAQRPQPPPCSPEHWAAPGAGPFGSPCGSAAADGGGGGDDGGGGLALRGSQAAAILSDANSLFIPWILDAAATGGAAVAASDGGPGSGPGNGNGGKGGSMAADPLSGAFLQVITNPAHVHPSSRGIEVTPHHGPGPRSAAPPHACRLCHANLCKRTALRKLLSELQARGLTSPATQLVYVGDGKNDLCPALELRPGDVVMPRVGFALHKLLAARGAAGAAHGAAAAGTAGGGSKAGDDMVYGSVEGATAAGGKRPGREGEEAVRATCVPWSDGHDILAWAAKQDAAAEVEELRDRAAALRV</sequence>
<keyword evidence="3" id="KW-1185">Reference proteome</keyword>
<feature type="compositionally biased region" description="Low complexity" evidence="1">
    <location>
        <begin position="116"/>
        <end position="129"/>
    </location>
</feature>
<dbReference type="InterPro" id="IPR036412">
    <property type="entry name" value="HAD-like_sf"/>
</dbReference>
<dbReference type="PANTHER" id="PTHR20889">
    <property type="entry name" value="PHOSPHATASE, ORPHAN 1, 2"/>
    <property type="match status" value="1"/>
</dbReference>
<proteinExistence type="predicted"/>
<dbReference type="AlphaFoldDB" id="A0A835XMG4"/>
<accession>A0A835XMG4</accession>
<comment type="caution">
    <text evidence="2">The sequence shown here is derived from an EMBL/GenBank/DDBJ whole genome shotgun (WGS) entry which is preliminary data.</text>
</comment>
<reference evidence="2" key="1">
    <citation type="journal article" date="2020" name="bioRxiv">
        <title>Comparative genomics of Chlamydomonas.</title>
        <authorList>
            <person name="Craig R.J."/>
            <person name="Hasan A.R."/>
            <person name="Ness R.W."/>
            <person name="Keightley P.D."/>
        </authorList>
    </citation>
    <scope>NUCLEOTIDE SEQUENCE</scope>
    <source>
        <strain evidence="2">CCAP 11/70</strain>
    </source>
</reference>
<protein>
    <submittedName>
        <fullName evidence="2">Uncharacterized protein</fullName>
    </submittedName>
</protein>
<dbReference type="GO" id="GO:0016791">
    <property type="term" value="F:phosphatase activity"/>
    <property type="evidence" value="ECO:0007669"/>
    <property type="project" value="InterPro"/>
</dbReference>
<feature type="compositionally biased region" description="Gly residues" evidence="1">
    <location>
        <begin position="229"/>
        <end position="244"/>
    </location>
</feature>
<gene>
    <name evidence="2" type="ORF">HYH03_014582</name>
</gene>
<organism evidence="2 3">
    <name type="scientific">Edaphochlamys debaryana</name>
    <dbReference type="NCBI Taxonomy" id="47281"/>
    <lineage>
        <taxon>Eukaryota</taxon>
        <taxon>Viridiplantae</taxon>
        <taxon>Chlorophyta</taxon>
        <taxon>core chlorophytes</taxon>
        <taxon>Chlorophyceae</taxon>
        <taxon>CS clade</taxon>
        <taxon>Chlamydomonadales</taxon>
        <taxon>Chlamydomonadales incertae sedis</taxon>
        <taxon>Edaphochlamys</taxon>
    </lineage>
</organism>
<feature type="region of interest" description="Disordered" evidence="1">
    <location>
        <begin position="116"/>
        <end position="181"/>
    </location>
</feature>
<dbReference type="Pfam" id="PF06888">
    <property type="entry name" value="Put_Phosphatase"/>
    <property type="match status" value="2"/>
</dbReference>
<dbReference type="SUPFAM" id="SSF56784">
    <property type="entry name" value="HAD-like"/>
    <property type="match status" value="1"/>
</dbReference>
<dbReference type="OrthoDB" id="10267182at2759"/>
<dbReference type="Proteomes" id="UP000612055">
    <property type="component" value="Unassembled WGS sequence"/>
</dbReference>
<dbReference type="PANTHER" id="PTHR20889:SF12">
    <property type="entry name" value="LP01149P"/>
    <property type="match status" value="1"/>
</dbReference>
<dbReference type="EMBL" id="JAEHOE010000107">
    <property type="protein sequence ID" value="KAG2486783.1"/>
    <property type="molecule type" value="Genomic_DNA"/>
</dbReference>